<dbReference type="PANTHER" id="PTHR10773">
    <property type="entry name" value="DNA-DIRECTED RNA POLYMERASES I, II, AND III SUBUNIT RPABC2"/>
    <property type="match status" value="1"/>
</dbReference>
<reference evidence="1 2" key="1">
    <citation type="journal article" date="2024" name="BMC Genomics">
        <title>De novo assembly and annotation of Popillia japonica's genome with initial clues to its potential as an invasive pest.</title>
        <authorList>
            <person name="Cucini C."/>
            <person name="Boschi S."/>
            <person name="Funari R."/>
            <person name="Cardaioli E."/>
            <person name="Iannotti N."/>
            <person name="Marturano G."/>
            <person name="Paoli F."/>
            <person name="Bruttini M."/>
            <person name="Carapelli A."/>
            <person name="Frati F."/>
            <person name="Nardi F."/>
        </authorList>
    </citation>
    <scope>NUCLEOTIDE SEQUENCE [LARGE SCALE GENOMIC DNA]</scope>
    <source>
        <strain evidence="1">DMR45628</strain>
    </source>
</reference>
<dbReference type="Proteomes" id="UP001458880">
    <property type="component" value="Unassembled WGS sequence"/>
</dbReference>
<gene>
    <name evidence="1" type="ORF">QE152_g24667</name>
</gene>
<proteinExistence type="predicted"/>
<protein>
    <submittedName>
        <fullName evidence="1">Uncharacterized protein</fullName>
    </submittedName>
</protein>
<dbReference type="PANTHER" id="PTHR10773:SF19">
    <property type="match status" value="1"/>
</dbReference>
<comment type="caution">
    <text evidence="1">The sequence shown here is derived from an EMBL/GenBank/DDBJ whole genome shotgun (WGS) entry which is preliminary data.</text>
</comment>
<evidence type="ECO:0000313" key="1">
    <source>
        <dbReference type="EMBL" id="KAK9712843.1"/>
    </source>
</evidence>
<sequence length="120" mass="13804">MKNTGQSYIGSTGKEVKARKLKKLKNTGQSYIGSTGKEVKARKLQEPCGSKCRLKCLEKILQDDRESLFKQFWGIGGINKQRKYIICHVKSVCPKYAYKKVNPTRDRSENKAYHFQTENI</sequence>
<dbReference type="EMBL" id="JASPKY010000256">
    <property type="protein sequence ID" value="KAK9712843.1"/>
    <property type="molecule type" value="Genomic_DNA"/>
</dbReference>
<name>A0AAW1K632_POPJA</name>
<organism evidence="1 2">
    <name type="scientific">Popillia japonica</name>
    <name type="common">Japanese beetle</name>
    <dbReference type="NCBI Taxonomy" id="7064"/>
    <lineage>
        <taxon>Eukaryota</taxon>
        <taxon>Metazoa</taxon>
        <taxon>Ecdysozoa</taxon>
        <taxon>Arthropoda</taxon>
        <taxon>Hexapoda</taxon>
        <taxon>Insecta</taxon>
        <taxon>Pterygota</taxon>
        <taxon>Neoptera</taxon>
        <taxon>Endopterygota</taxon>
        <taxon>Coleoptera</taxon>
        <taxon>Polyphaga</taxon>
        <taxon>Scarabaeiformia</taxon>
        <taxon>Scarabaeidae</taxon>
        <taxon>Rutelinae</taxon>
        <taxon>Popillia</taxon>
    </lineage>
</organism>
<evidence type="ECO:0000313" key="2">
    <source>
        <dbReference type="Proteomes" id="UP001458880"/>
    </source>
</evidence>
<dbReference type="AlphaFoldDB" id="A0AAW1K632"/>
<keyword evidence="2" id="KW-1185">Reference proteome</keyword>
<accession>A0AAW1K632</accession>